<dbReference type="Gene3D" id="3.40.50.300">
    <property type="entry name" value="P-loop containing nucleotide triphosphate hydrolases"/>
    <property type="match status" value="2"/>
</dbReference>
<dbReference type="Pfam" id="PF13086">
    <property type="entry name" value="AAA_11"/>
    <property type="match status" value="2"/>
</dbReference>
<dbReference type="PANTHER" id="PTHR10887:SF495">
    <property type="entry name" value="HELICASE SENATAXIN ISOFORM X1-RELATED"/>
    <property type="match status" value="1"/>
</dbReference>
<name>A0ABR1JPA3_9AGAR</name>
<accession>A0ABR1JPA3</accession>
<evidence type="ECO:0000259" key="2">
    <source>
        <dbReference type="Pfam" id="PF13087"/>
    </source>
</evidence>
<feature type="domain" description="DNA2/NAM7 helicase-like C-terminal" evidence="2">
    <location>
        <begin position="637"/>
        <end position="797"/>
    </location>
</feature>
<dbReference type="InterPro" id="IPR045055">
    <property type="entry name" value="DNA2/NAM7-like"/>
</dbReference>
<dbReference type="SUPFAM" id="SSF52540">
    <property type="entry name" value="P-loop containing nucleoside triphosphate hydrolases"/>
    <property type="match status" value="1"/>
</dbReference>
<evidence type="ECO:0000259" key="1">
    <source>
        <dbReference type="Pfam" id="PF13086"/>
    </source>
</evidence>
<dbReference type="Pfam" id="PF13087">
    <property type="entry name" value="AAA_12"/>
    <property type="match status" value="1"/>
</dbReference>
<feature type="domain" description="DNA2/NAM7 helicase helicase" evidence="1">
    <location>
        <begin position="533"/>
        <end position="617"/>
    </location>
</feature>
<sequence>MATPSSDKAAAEKAKASVLQRALNTFSLTQNLLTGSGVHNQINIRSLKIFTFHESNLTAGMLKKFAEYQGPLGISGGYDPHDQSLRALALACDGHCLIVEFGESEMKKWGSKRDSVEQTETDQAQDLEGRRRLGTVLIREAGVYAFDMGPLSMALYRDLGIRITSGVDIQTAFPDEKDPHRRKTPVDAIKACVGDHLKVNNSNIVAVFQDLTYNRLDTQMQSEAQIVQRAWVSHYLPTFENGAETFDPVPKINTDMLSEITLDFLAKLAGDSFRLSYLQPLKTSHTFEVSSNGLAGDINVKSKTYKGRLRGDQEVTVKMKTAQGGMYSIQAQTAEVDGRSVGINAAYSYSQDNSTAMTITSTGRDGPTTADLKCNYQVLRYLQGNKKALSSNPWVQNIWFPSHDLLLTWPKAWSSQKPVNSVPTFSNSGQRPLNSSQAHAVECMLSDKDDYRITIIQGPPGTGKTSVIASFVETAIASGMSGIWLVAQSNVAVKNIAEKLANIGFYDWKLLISKDFHYGWNEHLYNQVVQRNMLRSETFMQVRQNQLVGCKVVLCTLSMLSNPWIEKKFSRFIPIKTLVVDEASQIEIGNYIPAFTVAANTLQKTCFIGDDRQLPPFGQEDIGTLQSVFEIEHLRPFIKFLDTQYRMPPQIGAFISQEIYENKLKSNPDHPIQDSTIACHFVDVSNGQESKMDTSWINIGECNVVLSLAEYLQGQNKNFRIITPYDGQRNLIENKLKEKELKWEDKVFNVDSFQGNEEDYIIISVVRSRAIGFLNNLRRTNVMLTRFKKGQIIVSSRRFLGVDEKKKEGPGRKSLVAKLMDYVDGRLGDQAWLSPDDVKNGEVFGRKKSVVETDEEDYFS</sequence>
<dbReference type="InterPro" id="IPR027417">
    <property type="entry name" value="P-loop_NTPase"/>
</dbReference>
<comment type="caution">
    <text evidence="3">The sequence shown here is derived from an EMBL/GenBank/DDBJ whole genome shotgun (WGS) entry which is preliminary data.</text>
</comment>
<feature type="domain" description="DNA2/NAM7 helicase helicase" evidence="1">
    <location>
        <begin position="433"/>
        <end position="502"/>
    </location>
</feature>
<dbReference type="InterPro" id="IPR041679">
    <property type="entry name" value="DNA2/NAM7-like_C"/>
</dbReference>
<reference evidence="3 4" key="1">
    <citation type="submission" date="2024-01" db="EMBL/GenBank/DDBJ databases">
        <title>A draft genome for the cacao thread blight pathogen Marasmiellus scandens.</title>
        <authorList>
            <person name="Baruah I.K."/>
            <person name="Leung J."/>
            <person name="Bukari Y."/>
            <person name="Amoako-Attah I."/>
            <person name="Meinhardt L.W."/>
            <person name="Bailey B.A."/>
            <person name="Cohen S.P."/>
        </authorList>
    </citation>
    <scope>NUCLEOTIDE SEQUENCE [LARGE SCALE GENOMIC DNA]</scope>
    <source>
        <strain evidence="3 4">GH-19</strain>
    </source>
</reference>
<dbReference type="Proteomes" id="UP001498398">
    <property type="component" value="Unassembled WGS sequence"/>
</dbReference>
<protein>
    <recommendedName>
        <fullName evidence="5">DNA2/NAM7 helicase-like C-terminal domain-containing protein</fullName>
    </recommendedName>
</protein>
<dbReference type="EMBL" id="JBANRG010000009">
    <property type="protein sequence ID" value="KAK7463496.1"/>
    <property type="molecule type" value="Genomic_DNA"/>
</dbReference>
<proteinExistence type="predicted"/>
<dbReference type="InterPro" id="IPR047187">
    <property type="entry name" value="SF1_C_Upf1"/>
</dbReference>
<organism evidence="3 4">
    <name type="scientific">Marasmiellus scandens</name>
    <dbReference type="NCBI Taxonomy" id="2682957"/>
    <lineage>
        <taxon>Eukaryota</taxon>
        <taxon>Fungi</taxon>
        <taxon>Dikarya</taxon>
        <taxon>Basidiomycota</taxon>
        <taxon>Agaricomycotina</taxon>
        <taxon>Agaricomycetes</taxon>
        <taxon>Agaricomycetidae</taxon>
        <taxon>Agaricales</taxon>
        <taxon>Marasmiineae</taxon>
        <taxon>Omphalotaceae</taxon>
        <taxon>Marasmiellus</taxon>
    </lineage>
</organism>
<evidence type="ECO:0008006" key="5">
    <source>
        <dbReference type="Google" id="ProtNLM"/>
    </source>
</evidence>
<evidence type="ECO:0000313" key="3">
    <source>
        <dbReference type="EMBL" id="KAK7463496.1"/>
    </source>
</evidence>
<dbReference type="CDD" id="cd18808">
    <property type="entry name" value="SF1_C_Upf1"/>
    <property type="match status" value="1"/>
</dbReference>
<dbReference type="PANTHER" id="PTHR10887">
    <property type="entry name" value="DNA2/NAM7 HELICASE FAMILY"/>
    <property type="match status" value="1"/>
</dbReference>
<dbReference type="InterPro" id="IPR041677">
    <property type="entry name" value="DNA2/NAM7_AAA_11"/>
</dbReference>
<keyword evidence="4" id="KW-1185">Reference proteome</keyword>
<gene>
    <name evidence="3" type="ORF">VKT23_006844</name>
</gene>
<evidence type="ECO:0000313" key="4">
    <source>
        <dbReference type="Proteomes" id="UP001498398"/>
    </source>
</evidence>